<reference evidence="7" key="1">
    <citation type="journal article" date="2015" name="PeerJ">
        <title>First genomic representation of candidate bacterial phylum KSB3 points to enhanced environmental sensing as a trigger of wastewater bulking.</title>
        <authorList>
            <person name="Sekiguchi Y."/>
            <person name="Ohashi A."/>
            <person name="Parks D.H."/>
            <person name="Yamauchi T."/>
            <person name="Tyson G.W."/>
            <person name="Hugenholtz P."/>
        </authorList>
    </citation>
    <scope>NUCLEOTIDE SEQUENCE [LARGE SCALE GENOMIC DNA]</scope>
</reference>
<proteinExistence type="inferred from homology"/>
<dbReference type="InterPro" id="IPR051310">
    <property type="entry name" value="MCP_chemotaxis"/>
</dbReference>
<dbReference type="SMART" id="SM00283">
    <property type="entry name" value="MA"/>
    <property type="match status" value="1"/>
</dbReference>
<sequence>MKQDKQNPEITATKLNAVILRKKWYHFNLFQKFALIFFCVVAFPVALIAFHVVYQSKLSILENTNQLVDVVTSTMQTSTQIQQKQSEAVLEMAHQEFAKIGNDTLTNLQERLIKANISLYTQGIQTVASQSQFILENELRSLNTEIAEEVNEMSKQFIQESRHVLNNLSQKFDFLQLPREEGGQLWNTLLSYEQFIYLDVIDSSRTRVAQAAKQLNFFHNDELLVTDREPYLSFALSGEEVVTTELGESGVAFLRFFIPIKRQHKTLGVIFGIVSTFPLRDEIQARFFNHDENIYIIEHQGKMVYPHRDIPIPEIISENLATLKGIDETRGNLQQDELIFSFTTVELVKWKIIVMQSIESIGTRTAPLDAMIAEYTQKIDEQLHLMTRENMAQITAELSKNIDVRKQENRRNIQAHYETFAVTIVDEVTENISLVANNVYKKTVYYMIPMILGLGCLAVVIGILVAGKIIKPIKSMTTVAYDISKGNVTQTIPEVHSHDEIGLLSQLFHETTEYLWNIAKGAQKISEGQFTDEVKPVSEKDALGLSFRKMTCYLRDITGLATDISYGDLSQVVTPKSEHDLLGNAVYQMTLYLQRIAQVARKVAGGNLSETSQPQSSKDFLGNAFAEMIAKLQHLVSKIRSGANQLVTLSIETLNRAEEEAESVEKISLSVEETSSSMNELAATIGEVNERMKQLSSFVGETSSSIEELNSSIRQIVSHGEQLAMASEETSSSIQEISASLQQIAETSKHSRTLSDTARQDAMNGRDAVEKMIQSMNIIQQMVTVTADAIQHLNTRTESIEKILDVIKDISDQTSLLSINASIIAKKAGERGRGFNVIADKVRKLADQSSLSAKEIARIIRDVRKESAHAVEVVSMGNEKVQEGVQLAELAGKALDKIITGANESSTVIAKIAETTAEQTKISHHIIESMEHVVDMVNQIKVATKEQEQSSAYIMTQAEHVLLLSQQVKQSTLEQTEVVKHVSLAMDDIRVLIQMTSQRAKESAQAASTLSQHADALKDLVSQFTL</sequence>
<dbReference type="GO" id="GO:0004888">
    <property type="term" value="F:transmembrane signaling receptor activity"/>
    <property type="evidence" value="ECO:0007669"/>
    <property type="project" value="InterPro"/>
</dbReference>
<keyword evidence="4" id="KW-0472">Membrane</keyword>
<accession>A0A0S6W9U7</accession>
<dbReference type="InterPro" id="IPR003660">
    <property type="entry name" value="HAMP_dom"/>
</dbReference>
<comment type="similarity">
    <text evidence="2">Belongs to the methyl-accepting chemotaxis (MCP) protein family.</text>
</comment>
<dbReference type="Pfam" id="PF00672">
    <property type="entry name" value="HAMP"/>
    <property type="match status" value="1"/>
</dbReference>
<evidence type="ECO:0000259" key="5">
    <source>
        <dbReference type="PROSITE" id="PS50111"/>
    </source>
</evidence>
<organism evidence="7">
    <name type="scientific">Vecturithrix granuli</name>
    <dbReference type="NCBI Taxonomy" id="1499967"/>
    <lineage>
        <taxon>Bacteria</taxon>
        <taxon>Candidatus Moduliflexota</taxon>
        <taxon>Candidatus Vecturitrichia</taxon>
        <taxon>Candidatus Vecturitrichales</taxon>
        <taxon>Candidatus Vecturitrichaceae</taxon>
        <taxon>Candidatus Vecturithrix</taxon>
    </lineage>
</organism>
<evidence type="ECO:0000256" key="3">
    <source>
        <dbReference type="PROSITE-ProRule" id="PRU00284"/>
    </source>
</evidence>
<dbReference type="Gene3D" id="1.10.287.950">
    <property type="entry name" value="Methyl-accepting chemotaxis protein"/>
    <property type="match status" value="1"/>
</dbReference>
<dbReference type="PRINTS" id="PR00260">
    <property type="entry name" value="CHEMTRNSDUCR"/>
</dbReference>
<feature type="domain" description="HAMP" evidence="6">
    <location>
        <begin position="587"/>
        <end position="637"/>
    </location>
</feature>
<feature type="domain" description="Methyl-accepting transducer" evidence="5">
    <location>
        <begin position="698"/>
        <end position="934"/>
    </location>
</feature>
<dbReference type="eggNOG" id="COG0840">
    <property type="taxonomic scope" value="Bacteria"/>
</dbReference>
<gene>
    <name evidence="7" type="ORF">U27_01698</name>
</gene>
<evidence type="ECO:0000256" key="4">
    <source>
        <dbReference type="SAM" id="Phobius"/>
    </source>
</evidence>
<keyword evidence="4" id="KW-1133">Transmembrane helix</keyword>
<keyword evidence="4" id="KW-0812">Transmembrane</keyword>
<dbReference type="Proteomes" id="UP000030661">
    <property type="component" value="Unassembled WGS sequence"/>
</dbReference>
<dbReference type="PANTHER" id="PTHR43531">
    <property type="entry name" value="PROTEIN ICFG"/>
    <property type="match status" value="1"/>
</dbReference>
<dbReference type="Gene3D" id="6.10.340.10">
    <property type="match status" value="1"/>
</dbReference>
<feature type="transmembrane region" description="Helical" evidence="4">
    <location>
        <begin position="33"/>
        <end position="54"/>
    </location>
</feature>
<evidence type="ECO:0000313" key="7">
    <source>
        <dbReference type="EMBL" id="GAK54867.1"/>
    </source>
</evidence>
<dbReference type="Pfam" id="PF00015">
    <property type="entry name" value="MCPsignal"/>
    <property type="match status" value="1"/>
</dbReference>
<dbReference type="CDD" id="cd11386">
    <property type="entry name" value="MCP_signal"/>
    <property type="match status" value="1"/>
</dbReference>
<dbReference type="SUPFAM" id="SSF58104">
    <property type="entry name" value="Methyl-accepting chemotaxis protein (MCP) signaling domain"/>
    <property type="match status" value="2"/>
</dbReference>
<evidence type="ECO:0000259" key="6">
    <source>
        <dbReference type="PROSITE" id="PS50885"/>
    </source>
</evidence>
<dbReference type="GO" id="GO:0007165">
    <property type="term" value="P:signal transduction"/>
    <property type="evidence" value="ECO:0007669"/>
    <property type="project" value="UniProtKB-KW"/>
</dbReference>
<keyword evidence="8" id="KW-1185">Reference proteome</keyword>
<dbReference type="PANTHER" id="PTHR43531:SF11">
    <property type="entry name" value="METHYL-ACCEPTING CHEMOTAXIS PROTEIN 3"/>
    <property type="match status" value="1"/>
</dbReference>
<protein>
    <submittedName>
        <fullName evidence="7">Methyl-accepting chemotaxis sensory transducer</fullName>
    </submittedName>
</protein>
<dbReference type="PROSITE" id="PS50111">
    <property type="entry name" value="CHEMOTAXIS_TRANSDUC_2"/>
    <property type="match status" value="1"/>
</dbReference>
<dbReference type="GO" id="GO:0005886">
    <property type="term" value="C:plasma membrane"/>
    <property type="evidence" value="ECO:0007669"/>
    <property type="project" value="TreeGrafter"/>
</dbReference>
<dbReference type="AlphaFoldDB" id="A0A0S6W9U7"/>
<evidence type="ECO:0000256" key="1">
    <source>
        <dbReference type="ARBA" id="ARBA00022500"/>
    </source>
</evidence>
<dbReference type="InterPro" id="IPR004089">
    <property type="entry name" value="MCPsignal_dom"/>
</dbReference>
<evidence type="ECO:0000313" key="8">
    <source>
        <dbReference type="Proteomes" id="UP000030661"/>
    </source>
</evidence>
<dbReference type="InterPro" id="IPR004090">
    <property type="entry name" value="Chemotax_Me-accpt_rcpt"/>
</dbReference>
<evidence type="ECO:0000256" key="2">
    <source>
        <dbReference type="ARBA" id="ARBA00029447"/>
    </source>
</evidence>
<dbReference type="SMART" id="SM00304">
    <property type="entry name" value="HAMP"/>
    <property type="match status" value="3"/>
</dbReference>
<feature type="transmembrane region" description="Helical" evidence="4">
    <location>
        <begin position="444"/>
        <end position="466"/>
    </location>
</feature>
<dbReference type="PROSITE" id="PS50885">
    <property type="entry name" value="HAMP"/>
    <property type="match status" value="2"/>
</dbReference>
<dbReference type="HOGENOM" id="CLU_295060_0_0_0"/>
<keyword evidence="1" id="KW-0145">Chemotaxis</keyword>
<keyword evidence="3" id="KW-0807">Transducer</keyword>
<dbReference type="EMBL" id="DF820463">
    <property type="protein sequence ID" value="GAK54867.1"/>
    <property type="molecule type" value="Genomic_DNA"/>
</dbReference>
<dbReference type="STRING" id="1499967.U27_01698"/>
<feature type="domain" description="HAMP" evidence="6">
    <location>
        <begin position="467"/>
        <end position="520"/>
    </location>
</feature>
<name>A0A0S6W9U7_VECG1</name>
<dbReference type="CDD" id="cd06225">
    <property type="entry name" value="HAMP"/>
    <property type="match status" value="1"/>
</dbReference>
<dbReference type="GO" id="GO:0006935">
    <property type="term" value="P:chemotaxis"/>
    <property type="evidence" value="ECO:0007669"/>
    <property type="project" value="UniProtKB-KW"/>
</dbReference>